<evidence type="ECO:0000256" key="2">
    <source>
        <dbReference type="ARBA" id="ARBA00022679"/>
    </source>
</evidence>
<dbReference type="SUPFAM" id="SSF53756">
    <property type="entry name" value="UDP-Glycosyltransferase/glycogen phosphorylase"/>
    <property type="match status" value="2"/>
</dbReference>
<organism evidence="7 8">
    <name type="scientific">Stenotrophomonas maltophilia</name>
    <name type="common">Pseudomonas maltophilia</name>
    <name type="synonym">Xanthomonas maltophilia</name>
    <dbReference type="NCBI Taxonomy" id="40324"/>
    <lineage>
        <taxon>Bacteria</taxon>
        <taxon>Pseudomonadati</taxon>
        <taxon>Pseudomonadota</taxon>
        <taxon>Gammaproteobacteria</taxon>
        <taxon>Lysobacterales</taxon>
        <taxon>Lysobacteraceae</taxon>
        <taxon>Stenotrophomonas</taxon>
        <taxon>Stenotrophomonas maltophilia group</taxon>
    </lineage>
</organism>
<feature type="coiled-coil region" evidence="3">
    <location>
        <begin position="158"/>
        <end position="206"/>
    </location>
</feature>
<protein>
    <submittedName>
        <fullName evidence="7">Glycosyltransferase</fullName>
    </submittedName>
</protein>
<evidence type="ECO:0000256" key="1">
    <source>
        <dbReference type="ARBA" id="ARBA00022676"/>
    </source>
</evidence>
<sequence>MTHPIQPASNASHSSSQSSSPKMIACWLMENLRPQQVIDAAGEGSSLFAALVDLAASQGLPVHPLEAPDALGSTKLNALVMLAPDQISDGWQLMDWMRRLDTHGGILLLGPPPRESAITGHALADGQHWLFVADPEWSIGATPPGSSDQPPIEELASLETAQAVLLEQRQHMEQLRSQVVLQESSLAEVEQNLLRAERRVASLRRALETSGTTSQATLDHLHRAQNQVGELLNSRSWRVTAPLRMAHVAVWRVRSLLKQLLHLSTATIRVARQNGIREAGRRITSQLRQPAALFRQGLGAGSWKLRPVHTLPPARPASSSQQLRVLLVAEMGIGQCLKYRVLQKQLMIESLGYDCTVVNWTDVVSTRDLLSTHSVAVFYRVPGYPDQLETIALARAAGVRTFWEVDDLIFDIEHYRNNSNVNDLNPALRKAILEGVPLFREALLACDACIASTTAMADAMRATGASEVWVVENALDVETLRAAEEIAAAPPRGDGLLRIVYGSGSKAHDSDFRIAAPALLRILKKRYDVRLTIIGHLNLPEAFNEVDAQVERLPPSDYPTYMRRLARCQINIAPLERTVFNDAKSNIKYLEAAILGIPSVCSSSTEYQQTIQHGTTGLLASTEQDWEEQLLALIESPGLRRQIGENSRCHVEDDYTPEAVAKHRLLPWLESLEPSVERRPRILGVNIFFEPRSFGGATIVAEQMARIINADGRAEYATFTTLPATDVHAYKVTRYESSAGEVFAMGLPHEHDQALHFDNPYPTHGFREILRAWRPDVVHIHSIQGIGIQIAEVCQAEGVPFVVTLHDAWWICARQFMVNDKGRYCYQRKIDLDVCSRCVPQPAMNPYRQYRLHEVLTGAALMLSPSKFFAGVYADNGFDPERLRVNKNGIVKPASAIHREPPSTRPLRFGFVGGEGPIKGSALIKKAFAGLPHTNYELHVVDNELNLGRRSIFESNWKVPGTFKAVPAYSQETIDSFFGSIDVLLFPTQWKESFGLSVREALIRDVWVIATDAGGVVEDIVDGENGDIVPLDDDGSALQAAIKRLLDAPGQLDGYRNPHAAMVRLFDEQATELTDYMLEVIERQPVNWRDPDELI</sequence>
<dbReference type="Gene3D" id="3.40.50.2000">
    <property type="entry name" value="Glycogen Phosphorylase B"/>
    <property type="match status" value="3"/>
</dbReference>
<dbReference type="InterPro" id="IPR055259">
    <property type="entry name" value="YkvP/CgeB_Glyco_trans-like"/>
</dbReference>
<dbReference type="GO" id="GO:1901135">
    <property type="term" value="P:carbohydrate derivative metabolic process"/>
    <property type="evidence" value="ECO:0007669"/>
    <property type="project" value="UniProtKB-ARBA"/>
</dbReference>
<gene>
    <name evidence="7" type="ORF">QEG23_002640</name>
</gene>
<dbReference type="InterPro" id="IPR001296">
    <property type="entry name" value="Glyco_trans_1"/>
</dbReference>
<evidence type="ECO:0000256" key="3">
    <source>
        <dbReference type="SAM" id="Coils"/>
    </source>
</evidence>
<dbReference type="Pfam" id="PF13524">
    <property type="entry name" value="Glyco_trans_1_2"/>
    <property type="match status" value="1"/>
</dbReference>
<keyword evidence="2" id="KW-0808">Transferase</keyword>
<evidence type="ECO:0000313" key="8">
    <source>
        <dbReference type="Proteomes" id="UP001218208"/>
    </source>
</evidence>
<feature type="domain" description="Glycosyltransferase subfamily 4-like N-terminal" evidence="6">
    <location>
        <begin position="695"/>
        <end position="889"/>
    </location>
</feature>
<dbReference type="EMBL" id="ABLOJW010000013">
    <property type="protein sequence ID" value="EKT4093114.1"/>
    <property type="molecule type" value="Genomic_DNA"/>
</dbReference>
<feature type="domain" description="Glycosyl transferase family 1" evidence="4">
    <location>
        <begin position="905"/>
        <end position="1049"/>
    </location>
</feature>
<dbReference type="Proteomes" id="UP001218208">
    <property type="component" value="Unassembled WGS sequence"/>
</dbReference>
<reference evidence="7" key="1">
    <citation type="submission" date="2022-07" db="EMBL/GenBank/DDBJ databases">
        <authorList>
            <consortium name="DAFM: The Division of Animal and Food Microbiology"/>
        </authorList>
    </citation>
    <scope>NUCLEOTIDE SEQUENCE</scope>
    <source>
        <strain evidence="7">19MO01SH01-2</strain>
    </source>
</reference>
<dbReference type="Pfam" id="PF13579">
    <property type="entry name" value="Glyco_trans_4_4"/>
    <property type="match status" value="1"/>
</dbReference>
<dbReference type="GO" id="GO:0016757">
    <property type="term" value="F:glycosyltransferase activity"/>
    <property type="evidence" value="ECO:0007669"/>
    <property type="project" value="UniProtKB-KW"/>
</dbReference>
<feature type="domain" description="Spore protein YkvP/CgeB glycosyl transferase-like" evidence="5">
    <location>
        <begin position="519"/>
        <end position="662"/>
    </location>
</feature>
<dbReference type="CDD" id="cd03823">
    <property type="entry name" value="GT4_ExpE7-like"/>
    <property type="match status" value="1"/>
</dbReference>
<keyword evidence="3" id="KW-0175">Coiled coil</keyword>
<evidence type="ECO:0000259" key="4">
    <source>
        <dbReference type="Pfam" id="PF00534"/>
    </source>
</evidence>
<dbReference type="PANTHER" id="PTHR12526:SF510">
    <property type="entry name" value="D-INOSITOL 3-PHOSPHATE GLYCOSYLTRANSFERASE"/>
    <property type="match status" value="1"/>
</dbReference>
<evidence type="ECO:0000259" key="6">
    <source>
        <dbReference type="Pfam" id="PF13579"/>
    </source>
</evidence>
<evidence type="ECO:0000313" key="7">
    <source>
        <dbReference type="EMBL" id="EKT4093114.1"/>
    </source>
</evidence>
<proteinExistence type="predicted"/>
<evidence type="ECO:0000259" key="5">
    <source>
        <dbReference type="Pfam" id="PF13524"/>
    </source>
</evidence>
<accession>A0AAI9FVR7</accession>
<name>A0AAI9FVR7_STEMA</name>
<dbReference type="Pfam" id="PF00534">
    <property type="entry name" value="Glycos_transf_1"/>
    <property type="match status" value="1"/>
</dbReference>
<dbReference type="AlphaFoldDB" id="A0AAI9FVR7"/>
<keyword evidence="1" id="KW-0328">Glycosyltransferase</keyword>
<dbReference type="InterPro" id="IPR028098">
    <property type="entry name" value="Glyco_trans_4-like_N"/>
</dbReference>
<dbReference type="PANTHER" id="PTHR12526">
    <property type="entry name" value="GLYCOSYLTRANSFERASE"/>
    <property type="match status" value="1"/>
</dbReference>
<comment type="caution">
    <text evidence="7">The sequence shown here is derived from an EMBL/GenBank/DDBJ whole genome shotgun (WGS) entry which is preliminary data.</text>
</comment>